<dbReference type="InterPro" id="IPR012334">
    <property type="entry name" value="Pectin_lyas_fold"/>
</dbReference>
<accession>A0A843XE50</accession>
<dbReference type="AlphaFoldDB" id="A0A843XE50"/>
<evidence type="ECO:0000256" key="5">
    <source>
        <dbReference type="ARBA" id="ARBA00022801"/>
    </source>
</evidence>
<evidence type="ECO:0000256" key="15">
    <source>
        <dbReference type="RuleBase" id="RU361169"/>
    </source>
</evidence>
<evidence type="ECO:0000256" key="2">
    <source>
        <dbReference type="ARBA" id="ARBA00008834"/>
    </source>
</evidence>
<keyword evidence="17" id="KW-1185">Reference proteome</keyword>
<dbReference type="FunFam" id="2.160.20.10:FF:000004">
    <property type="entry name" value="Pectin lyase-like superfamily protein"/>
    <property type="match status" value="1"/>
</dbReference>
<evidence type="ECO:0000256" key="1">
    <source>
        <dbReference type="ARBA" id="ARBA00004191"/>
    </source>
</evidence>
<evidence type="ECO:0000256" key="4">
    <source>
        <dbReference type="ARBA" id="ARBA00022525"/>
    </source>
</evidence>
<proteinExistence type="inferred from homology"/>
<dbReference type="SUPFAM" id="SSF51126">
    <property type="entry name" value="Pectin lyase-like"/>
    <property type="match status" value="1"/>
</dbReference>
<dbReference type="GO" id="GO:0047911">
    <property type="term" value="F:galacturan 1,4-alpha-galacturonidase activity"/>
    <property type="evidence" value="ECO:0007669"/>
    <property type="project" value="UniProtKB-EC"/>
</dbReference>
<protein>
    <recommendedName>
        <fullName evidence="12">Exopolygalacturonase</fullName>
        <ecNumber evidence="8">3.2.1.67</ecNumber>
    </recommendedName>
    <alternativeName>
        <fullName evidence="9">Galacturan 1,4-alpha-galacturonidase</fullName>
    </alternativeName>
    <alternativeName>
        <fullName evidence="13">Pectinase</fullName>
    </alternativeName>
</protein>
<evidence type="ECO:0000256" key="3">
    <source>
        <dbReference type="ARBA" id="ARBA00022512"/>
    </source>
</evidence>
<evidence type="ECO:0000256" key="7">
    <source>
        <dbReference type="ARBA" id="ARBA00023316"/>
    </source>
</evidence>
<gene>
    <name evidence="16" type="ORF">Taro_050730</name>
</gene>
<dbReference type="Pfam" id="PF00295">
    <property type="entry name" value="Glyco_hydro_28"/>
    <property type="match status" value="1"/>
</dbReference>
<evidence type="ECO:0000256" key="8">
    <source>
        <dbReference type="ARBA" id="ARBA00038933"/>
    </source>
</evidence>
<dbReference type="Proteomes" id="UP000652761">
    <property type="component" value="Unassembled WGS sequence"/>
</dbReference>
<evidence type="ECO:0000256" key="13">
    <source>
        <dbReference type="ARBA" id="ARBA00083621"/>
    </source>
</evidence>
<dbReference type="InterPro" id="IPR000743">
    <property type="entry name" value="Glyco_hydro_28"/>
</dbReference>
<keyword evidence="5 15" id="KW-0378">Hydrolase</keyword>
<dbReference type="GO" id="GO:0005975">
    <property type="term" value="P:carbohydrate metabolic process"/>
    <property type="evidence" value="ECO:0007669"/>
    <property type="project" value="InterPro"/>
</dbReference>
<dbReference type="PROSITE" id="PS00502">
    <property type="entry name" value="POLYGALACTURONASE"/>
    <property type="match status" value="1"/>
</dbReference>
<dbReference type="SMART" id="SM00710">
    <property type="entry name" value="PbH1"/>
    <property type="match status" value="6"/>
</dbReference>
<keyword evidence="4" id="KW-0964">Secreted</keyword>
<dbReference type="InterPro" id="IPR011050">
    <property type="entry name" value="Pectin_lyase_fold/virulence"/>
</dbReference>
<dbReference type="OrthoDB" id="187139at2759"/>
<reference evidence="16" key="1">
    <citation type="submission" date="2017-07" db="EMBL/GenBank/DDBJ databases">
        <title>Taro Niue Genome Assembly and Annotation.</title>
        <authorList>
            <person name="Atibalentja N."/>
            <person name="Keating K."/>
            <person name="Fields C.J."/>
        </authorList>
    </citation>
    <scope>NUCLEOTIDE SEQUENCE</scope>
    <source>
        <strain evidence="16">Niue_2</strain>
        <tissue evidence="16">Leaf</tissue>
    </source>
</reference>
<evidence type="ECO:0000256" key="9">
    <source>
        <dbReference type="ARBA" id="ARBA00043142"/>
    </source>
</evidence>
<comment type="subcellular location">
    <subcellularLocation>
        <location evidence="1">Secreted</location>
        <location evidence="1">Cell wall</location>
    </subcellularLocation>
</comment>
<evidence type="ECO:0000256" key="12">
    <source>
        <dbReference type="ARBA" id="ARBA00068298"/>
    </source>
</evidence>
<evidence type="ECO:0000256" key="11">
    <source>
        <dbReference type="ARBA" id="ARBA00057651"/>
    </source>
</evidence>
<evidence type="ECO:0000313" key="17">
    <source>
        <dbReference type="Proteomes" id="UP000652761"/>
    </source>
</evidence>
<dbReference type="InterPro" id="IPR006626">
    <property type="entry name" value="PbH1"/>
</dbReference>
<dbReference type="EMBL" id="NMUH01007737">
    <property type="protein sequence ID" value="MQM17754.1"/>
    <property type="molecule type" value="Genomic_DNA"/>
</dbReference>
<comment type="similarity">
    <text evidence="2 15">Belongs to the glycosyl hydrolase 28 family.</text>
</comment>
<dbReference type="Gene3D" id="2.160.20.10">
    <property type="entry name" value="Single-stranded right-handed beta-helix, Pectin lyase-like"/>
    <property type="match status" value="1"/>
</dbReference>
<keyword evidence="3" id="KW-0134">Cell wall</keyword>
<evidence type="ECO:0000256" key="10">
    <source>
        <dbReference type="ARBA" id="ARBA00048766"/>
    </source>
</evidence>
<evidence type="ECO:0000256" key="14">
    <source>
        <dbReference type="PROSITE-ProRule" id="PRU10052"/>
    </source>
</evidence>
<keyword evidence="7" id="KW-0961">Cell wall biogenesis/degradation</keyword>
<dbReference type="GO" id="GO:0071555">
    <property type="term" value="P:cell wall organization"/>
    <property type="evidence" value="ECO:0007669"/>
    <property type="project" value="UniProtKB-KW"/>
</dbReference>
<comment type="catalytic activity">
    <reaction evidence="10">
        <text>[(1-&gt;4)-alpha-D-galacturonosyl](n) + H2O = alpha-D-galacturonate + [(1-&gt;4)-alpha-D-galacturonosyl](n-1)</text>
        <dbReference type="Rhea" id="RHEA:14117"/>
        <dbReference type="Rhea" id="RHEA-COMP:14570"/>
        <dbReference type="Rhea" id="RHEA-COMP:14572"/>
        <dbReference type="ChEBI" id="CHEBI:15377"/>
        <dbReference type="ChEBI" id="CHEBI:58658"/>
        <dbReference type="ChEBI" id="CHEBI:140523"/>
        <dbReference type="EC" id="3.2.1.67"/>
    </reaction>
</comment>
<evidence type="ECO:0000256" key="6">
    <source>
        <dbReference type="ARBA" id="ARBA00023295"/>
    </source>
</evidence>
<feature type="active site" evidence="14">
    <location>
        <position position="201"/>
    </location>
</feature>
<dbReference type="PANTHER" id="PTHR31375">
    <property type="match status" value="1"/>
</dbReference>
<dbReference type="GO" id="GO:0004650">
    <property type="term" value="F:polygalacturonase activity"/>
    <property type="evidence" value="ECO:0007669"/>
    <property type="project" value="InterPro"/>
</dbReference>
<sequence>MHVRIYNLTFGSQAFLAAWDAACSCGKNATMVIPAGTFVLGPVLFKGPCSNAFSPALEIKGTLKALPNFTGWAWIEFHTLHELAVGGGGTLDGQGSQCWGQGHNLPTTLKFQHVNDGTVSNLSLVDSKGFHVVFHSSTSVTACGLNITAPAHSPNTDGIHLSNSSHINITDCRISTGDDCISVGPGIANVSISGIFCGPGHGLSVGSLGKYADEKAVMGLTVRNCTITQTTNGVRIKTWPGSPVGIARNITFEDIVMNNVSNPIIIDQDYCPQKSCSSEPSLVQITGVRFRNVQGTSSTAVAVKLQCSPTKPCDGLHLENINLKLMNGAAAISECFHAVGMFGGIQNPSPCL</sequence>
<name>A0A843XE50_COLES</name>
<comment type="function">
    <text evidence="11">May function in depolymerizing pectin during pollen development, germination, and tube growth. Acts as an exo-polygalacturonase.</text>
</comment>
<dbReference type="EC" id="3.2.1.67" evidence="8"/>
<evidence type="ECO:0000313" key="16">
    <source>
        <dbReference type="EMBL" id="MQM17754.1"/>
    </source>
</evidence>
<organism evidence="16 17">
    <name type="scientific">Colocasia esculenta</name>
    <name type="common">Wild taro</name>
    <name type="synonym">Arum esculentum</name>
    <dbReference type="NCBI Taxonomy" id="4460"/>
    <lineage>
        <taxon>Eukaryota</taxon>
        <taxon>Viridiplantae</taxon>
        <taxon>Streptophyta</taxon>
        <taxon>Embryophyta</taxon>
        <taxon>Tracheophyta</taxon>
        <taxon>Spermatophyta</taxon>
        <taxon>Magnoliopsida</taxon>
        <taxon>Liliopsida</taxon>
        <taxon>Araceae</taxon>
        <taxon>Aroideae</taxon>
        <taxon>Colocasieae</taxon>
        <taxon>Colocasia</taxon>
    </lineage>
</organism>
<keyword evidence="6 15" id="KW-0326">Glycosidase</keyword>
<comment type="caution">
    <text evidence="16">The sequence shown here is derived from an EMBL/GenBank/DDBJ whole genome shotgun (WGS) entry which is preliminary data.</text>
</comment>